<evidence type="ECO:0000313" key="12">
    <source>
        <dbReference type="Proteomes" id="UP000475545"/>
    </source>
</evidence>
<dbReference type="SUPFAM" id="SSF52922">
    <property type="entry name" value="TK C-terminal domain-like"/>
    <property type="match status" value="1"/>
</dbReference>
<dbReference type="FunFam" id="3.40.50.920:FF:000001">
    <property type="entry name" value="Pyruvate dehydrogenase E1 beta subunit"/>
    <property type="match status" value="1"/>
</dbReference>
<keyword evidence="12" id="KW-1185">Reference proteome</keyword>
<comment type="subunit">
    <text evidence="7">Heteromer of E1 alpha (BkdA) and beta (BkdB) subunits. Part of the BCKADH complex, consisting of multiple copies of BkdA/BkdB (E1), BkdC (E2) and Lpd (E3).</text>
</comment>
<dbReference type="InterPro" id="IPR005475">
    <property type="entry name" value="Transketolase-like_Pyr-bd"/>
</dbReference>
<evidence type="ECO:0000256" key="8">
    <source>
        <dbReference type="ARBA" id="ARBA00069117"/>
    </source>
</evidence>
<keyword evidence="3" id="KW-0560">Oxidoreductase</keyword>
<dbReference type="AlphaFoldDB" id="A0A6L7GJG0"/>
<dbReference type="EMBL" id="WMBR01000001">
    <property type="protein sequence ID" value="MXP20016.1"/>
    <property type="molecule type" value="Genomic_DNA"/>
</dbReference>
<dbReference type="PANTHER" id="PTHR43257">
    <property type="entry name" value="PYRUVATE DEHYDROGENASE E1 COMPONENT BETA SUBUNIT"/>
    <property type="match status" value="1"/>
</dbReference>
<feature type="domain" description="Transketolase-like pyrimidine-binding" evidence="10">
    <location>
        <begin position="4"/>
        <end position="179"/>
    </location>
</feature>
<evidence type="ECO:0000256" key="4">
    <source>
        <dbReference type="ARBA" id="ARBA00023052"/>
    </source>
</evidence>
<organism evidence="11 12">
    <name type="scientific">Gordonia mangrovi</name>
    <dbReference type="NCBI Taxonomy" id="2665643"/>
    <lineage>
        <taxon>Bacteria</taxon>
        <taxon>Bacillati</taxon>
        <taxon>Actinomycetota</taxon>
        <taxon>Actinomycetes</taxon>
        <taxon>Mycobacteriales</taxon>
        <taxon>Gordoniaceae</taxon>
        <taxon>Gordonia</taxon>
    </lineage>
</organism>
<protein>
    <recommendedName>
        <fullName evidence="8">3-methyl-2-oxobutanoate dehydrogenase subunit beta</fullName>
        <ecNumber evidence="2">1.2.4.4</ecNumber>
    </recommendedName>
    <alternativeName>
        <fullName evidence="9">Branched-chain alpha-ketoacid dehydrogenase E1 component subunit beta</fullName>
    </alternativeName>
</protein>
<gene>
    <name evidence="11" type="ORF">GIY30_01365</name>
</gene>
<dbReference type="Pfam" id="PF02780">
    <property type="entry name" value="Transketolase_C"/>
    <property type="match status" value="1"/>
</dbReference>
<comment type="catalytic activity">
    <reaction evidence="5">
        <text>N(6)-[(R)-lipoyl]-L-lysyl-[protein] + 3-methyl-2-oxobutanoate + H(+) = N(6)-[(R)-S(8)-2-methylpropanoyldihydrolipoyl]-L-lysyl-[protein] + CO2</text>
        <dbReference type="Rhea" id="RHEA:13457"/>
        <dbReference type="Rhea" id="RHEA-COMP:10474"/>
        <dbReference type="Rhea" id="RHEA-COMP:10497"/>
        <dbReference type="ChEBI" id="CHEBI:11851"/>
        <dbReference type="ChEBI" id="CHEBI:15378"/>
        <dbReference type="ChEBI" id="CHEBI:16526"/>
        <dbReference type="ChEBI" id="CHEBI:83099"/>
        <dbReference type="ChEBI" id="CHEBI:83142"/>
        <dbReference type="EC" id="1.2.4.4"/>
    </reaction>
</comment>
<dbReference type="InterPro" id="IPR009014">
    <property type="entry name" value="Transketo_C/PFOR_II"/>
</dbReference>
<comment type="cofactor">
    <cofactor evidence="1">
        <name>thiamine diphosphate</name>
        <dbReference type="ChEBI" id="CHEBI:58937"/>
    </cofactor>
</comment>
<sequence length="333" mass="35585">MAEMTYRSAVGRAIAQEMRNDDRVFLIGEDVAKAGGVFKTTGGLLDEFGPERVMDTPISEQAIIGAAMGAASSGLRPIAEIMFADFVLVTQDIVANQIAKARYMTDGQMNLPLVIRFGSGGGLRFGAQHSQSVENWMMMIPGLKVVAPSTPRDLIGLFAAAVRDPDPVMFIEHKGLLASKGEVPDGEIVDELGVAKVLREGRDATIVAVGMMVGRALAAADDLAQQGFDVEVIDVRSLVPLDMTTILDSVRKTGCLFTVEENPRLCGWGAEVVSIVTEEIFDHLDGPTVRITTPHLPLPHAGVLEDAVIPSVERIVDSVSSLLGAEPRRLTPA</sequence>
<dbReference type="SMART" id="SM00861">
    <property type="entry name" value="Transket_pyr"/>
    <property type="match status" value="1"/>
</dbReference>
<dbReference type="EC" id="1.2.4.4" evidence="2"/>
<dbReference type="FunFam" id="3.40.50.970:FF:000001">
    <property type="entry name" value="Pyruvate dehydrogenase E1 beta subunit"/>
    <property type="match status" value="1"/>
</dbReference>
<reference evidence="11 12" key="1">
    <citation type="submission" date="2019-11" db="EMBL/GenBank/DDBJ databases">
        <title>Gordonia sp. nov., a novel actinobacterium isolated from mangrove soil in Hainan.</title>
        <authorList>
            <person name="Huang X."/>
            <person name="Xie Y."/>
            <person name="Chu X."/>
            <person name="Xiao K."/>
        </authorList>
    </citation>
    <scope>NUCLEOTIDE SEQUENCE [LARGE SCALE GENOMIC DNA]</scope>
    <source>
        <strain evidence="11 12">HNM0687</strain>
    </source>
</reference>
<dbReference type="CDD" id="cd07036">
    <property type="entry name" value="TPP_PYR_E1-PDHc-beta_like"/>
    <property type="match status" value="1"/>
</dbReference>
<evidence type="ECO:0000313" key="11">
    <source>
        <dbReference type="EMBL" id="MXP20016.1"/>
    </source>
</evidence>
<dbReference type="Pfam" id="PF02779">
    <property type="entry name" value="Transket_pyr"/>
    <property type="match status" value="1"/>
</dbReference>
<evidence type="ECO:0000256" key="1">
    <source>
        <dbReference type="ARBA" id="ARBA00001964"/>
    </source>
</evidence>
<evidence type="ECO:0000256" key="3">
    <source>
        <dbReference type="ARBA" id="ARBA00023002"/>
    </source>
</evidence>
<dbReference type="NCBIfam" id="NF006667">
    <property type="entry name" value="PRK09212.1"/>
    <property type="match status" value="1"/>
</dbReference>
<dbReference type="PANTHER" id="PTHR43257:SF2">
    <property type="entry name" value="PYRUVATE DEHYDROGENASE E1 COMPONENT SUBUNIT BETA"/>
    <property type="match status" value="1"/>
</dbReference>
<name>A0A6L7GJG0_9ACTN</name>
<proteinExistence type="predicted"/>
<comment type="caution">
    <text evidence="11">The sequence shown here is derived from an EMBL/GenBank/DDBJ whole genome shotgun (WGS) entry which is preliminary data.</text>
</comment>
<evidence type="ECO:0000256" key="2">
    <source>
        <dbReference type="ARBA" id="ARBA00012277"/>
    </source>
</evidence>
<evidence type="ECO:0000256" key="9">
    <source>
        <dbReference type="ARBA" id="ARBA00080625"/>
    </source>
</evidence>
<evidence type="ECO:0000256" key="7">
    <source>
        <dbReference type="ARBA" id="ARBA00063870"/>
    </source>
</evidence>
<dbReference type="GO" id="GO:0000287">
    <property type="term" value="F:magnesium ion binding"/>
    <property type="evidence" value="ECO:0007669"/>
    <property type="project" value="UniProtKB-ARBA"/>
</dbReference>
<accession>A0A6L7GJG0</accession>
<dbReference type="SUPFAM" id="SSF52518">
    <property type="entry name" value="Thiamin diphosphate-binding fold (THDP-binding)"/>
    <property type="match status" value="1"/>
</dbReference>
<dbReference type="RefSeq" id="WP_160900191.1">
    <property type="nucleotide sequence ID" value="NZ_CP102850.1"/>
</dbReference>
<comment type="function">
    <text evidence="6">Component of the branched-chain alpha-ketoacid dehydrogenase (BCKADH) complex, that catalyzes the overall conversion of branched-chain alpha-ketoacids to acyl-CoA and CO(2).</text>
</comment>
<evidence type="ECO:0000259" key="10">
    <source>
        <dbReference type="SMART" id="SM00861"/>
    </source>
</evidence>
<dbReference type="Gene3D" id="3.40.50.970">
    <property type="match status" value="1"/>
</dbReference>
<dbReference type="Proteomes" id="UP000475545">
    <property type="component" value="Unassembled WGS sequence"/>
</dbReference>
<evidence type="ECO:0000256" key="5">
    <source>
        <dbReference type="ARBA" id="ARBA00052792"/>
    </source>
</evidence>
<evidence type="ECO:0000256" key="6">
    <source>
        <dbReference type="ARBA" id="ARBA00059108"/>
    </source>
</evidence>
<dbReference type="GO" id="GO:0003863">
    <property type="term" value="F:branched-chain 2-oxo acid dehydrogenase activity"/>
    <property type="evidence" value="ECO:0007669"/>
    <property type="project" value="UniProtKB-EC"/>
</dbReference>
<keyword evidence="4" id="KW-0786">Thiamine pyrophosphate</keyword>
<dbReference type="Gene3D" id="3.40.50.920">
    <property type="match status" value="1"/>
</dbReference>
<dbReference type="InterPro" id="IPR029061">
    <property type="entry name" value="THDP-binding"/>
</dbReference>
<dbReference type="InterPro" id="IPR033248">
    <property type="entry name" value="Transketolase_C"/>
</dbReference>